<accession>A0A6A3JPP9</accession>
<evidence type="ECO:0008006" key="4">
    <source>
        <dbReference type="Google" id="ProtNLM"/>
    </source>
</evidence>
<feature type="chain" id="PRO_5025649558" description="RxLR effector protein" evidence="1">
    <location>
        <begin position="27"/>
        <end position="53"/>
    </location>
</feature>
<name>A0A6A3JPP9_9STRA</name>
<feature type="signal peptide" evidence="1">
    <location>
        <begin position="1"/>
        <end position="26"/>
    </location>
</feature>
<dbReference type="EMBL" id="QXFV01002024">
    <property type="protein sequence ID" value="KAE8994124.1"/>
    <property type="molecule type" value="Genomic_DNA"/>
</dbReference>
<protein>
    <recommendedName>
        <fullName evidence="4">RxLR effector protein</fullName>
    </recommendedName>
</protein>
<evidence type="ECO:0000313" key="3">
    <source>
        <dbReference type="Proteomes" id="UP000429607"/>
    </source>
</evidence>
<sequence>MVPVTAHTKRITIAMCSFLAIQLALSTSTEQKPSPTSTDTMCCYTTTTPFCGF</sequence>
<evidence type="ECO:0000313" key="2">
    <source>
        <dbReference type="EMBL" id="KAE8994124.1"/>
    </source>
</evidence>
<reference evidence="2 3" key="1">
    <citation type="submission" date="2018-09" db="EMBL/GenBank/DDBJ databases">
        <title>Genomic investigation of the strawberry pathogen Phytophthora fragariae indicates pathogenicity is determined by transcriptional variation in three key races.</title>
        <authorList>
            <person name="Adams T.M."/>
            <person name="Armitage A.D."/>
            <person name="Sobczyk M.K."/>
            <person name="Bates H.J."/>
            <person name="Dunwell J.M."/>
            <person name="Nellist C.F."/>
            <person name="Harrison R.J."/>
        </authorList>
    </citation>
    <scope>NUCLEOTIDE SEQUENCE [LARGE SCALE GENOMIC DNA]</scope>
    <source>
        <strain evidence="2 3">SCRP249</strain>
    </source>
</reference>
<organism evidence="2 3">
    <name type="scientific">Phytophthora rubi</name>
    <dbReference type="NCBI Taxonomy" id="129364"/>
    <lineage>
        <taxon>Eukaryota</taxon>
        <taxon>Sar</taxon>
        <taxon>Stramenopiles</taxon>
        <taxon>Oomycota</taxon>
        <taxon>Peronosporomycetes</taxon>
        <taxon>Peronosporales</taxon>
        <taxon>Peronosporaceae</taxon>
        <taxon>Phytophthora</taxon>
    </lineage>
</organism>
<dbReference type="Proteomes" id="UP000429607">
    <property type="component" value="Unassembled WGS sequence"/>
</dbReference>
<proteinExistence type="predicted"/>
<keyword evidence="1" id="KW-0732">Signal</keyword>
<evidence type="ECO:0000256" key="1">
    <source>
        <dbReference type="SAM" id="SignalP"/>
    </source>
</evidence>
<gene>
    <name evidence="2" type="ORF">PR001_g20483</name>
</gene>
<dbReference type="AlphaFoldDB" id="A0A6A3JPP9"/>
<comment type="caution">
    <text evidence="2">The sequence shown here is derived from an EMBL/GenBank/DDBJ whole genome shotgun (WGS) entry which is preliminary data.</text>
</comment>